<evidence type="ECO:0000313" key="7">
    <source>
        <dbReference type="EMBL" id="NOU62686.1"/>
    </source>
</evidence>
<evidence type="ECO:0000313" key="8">
    <source>
        <dbReference type="Proteomes" id="UP000653578"/>
    </source>
</evidence>
<dbReference type="InterPro" id="IPR013783">
    <property type="entry name" value="Ig-like_fold"/>
</dbReference>
<evidence type="ECO:0000259" key="6">
    <source>
        <dbReference type="Pfam" id="PF02837"/>
    </source>
</evidence>
<name>A0ABX1X3G3_9BACL</name>
<accession>A0ABX1X3G3</accession>
<evidence type="ECO:0000259" key="4">
    <source>
        <dbReference type="Pfam" id="PF00703"/>
    </source>
</evidence>
<feature type="domain" description="Glycosyl hydrolases family 2 sugar binding" evidence="6">
    <location>
        <begin position="50"/>
        <end position="148"/>
    </location>
</feature>
<dbReference type="InterPro" id="IPR006104">
    <property type="entry name" value="Glyco_hydro_2_N"/>
</dbReference>
<dbReference type="PRINTS" id="PR00132">
    <property type="entry name" value="GLHYDRLASE2"/>
</dbReference>
<evidence type="ECO:0000256" key="3">
    <source>
        <dbReference type="ARBA" id="ARBA00023295"/>
    </source>
</evidence>
<keyword evidence="2" id="KW-0378">Hydrolase</keyword>
<dbReference type="Pfam" id="PF02836">
    <property type="entry name" value="Glyco_hydro_2_C"/>
    <property type="match status" value="1"/>
</dbReference>
<feature type="domain" description="Glycoside hydrolase family 2 catalytic" evidence="5">
    <location>
        <begin position="276"/>
        <end position="569"/>
    </location>
</feature>
<dbReference type="Gene3D" id="2.60.120.260">
    <property type="entry name" value="Galactose-binding domain-like"/>
    <property type="match status" value="1"/>
</dbReference>
<dbReference type="RefSeq" id="WP_171628492.1">
    <property type="nucleotide sequence ID" value="NZ_WHNY01000004.1"/>
</dbReference>
<dbReference type="InterPro" id="IPR017853">
    <property type="entry name" value="GH"/>
</dbReference>
<evidence type="ECO:0000259" key="5">
    <source>
        <dbReference type="Pfam" id="PF02836"/>
    </source>
</evidence>
<dbReference type="PANTHER" id="PTHR42732:SF1">
    <property type="entry name" value="BETA-MANNOSIDASE"/>
    <property type="match status" value="1"/>
</dbReference>
<reference evidence="7 8" key="1">
    <citation type="submission" date="2019-10" db="EMBL/GenBank/DDBJ databases">
        <title>Description of Paenibacillus humi sp. nov.</title>
        <authorList>
            <person name="Carlier A."/>
            <person name="Qi S."/>
        </authorList>
    </citation>
    <scope>NUCLEOTIDE SEQUENCE [LARGE SCALE GENOMIC DNA]</scope>
    <source>
        <strain evidence="7 8">LMG 31461</strain>
    </source>
</reference>
<dbReference type="Gene3D" id="2.60.40.10">
    <property type="entry name" value="Immunoglobulins"/>
    <property type="match status" value="2"/>
</dbReference>
<proteinExistence type="inferred from homology"/>
<dbReference type="Proteomes" id="UP000653578">
    <property type="component" value="Unassembled WGS sequence"/>
</dbReference>
<dbReference type="InterPro" id="IPR036156">
    <property type="entry name" value="Beta-gal/glucu_dom_sf"/>
</dbReference>
<organism evidence="7 8">
    <name type="scientific">Paenibacillus plantarum</name>
    <dbReference type="NCBI Taxonomy" id="2654975"/>
    <lineage>
        <taxon>Bacteria</taxon>
        <taxon>Bacillati</taxon>
        <taxon>Bacillota</taxon>
        <taxon>Bacilli</taxon>
        <taxon>Bacillales</taxon>
        <taxon>Paenibacillaceae</taxon>
        <taxon>Paenibacillus</taxon>
    </lineage>
</organism>
<dbReference type="Pfam" id="PF02837">
    <property type="entry name" value="Glyco_hydro_2_N"/>
    <property type="match status" value="1"/>
</dbReference>
<dbReference type="SUPFAM" id="SSF51445">
    <property type="entry name" value="(Trans)glycosidases"/>
    <property type="match status" value="1"/>
</dbReference>
<dbReference type="SUPFAM" id="SSF49785">
    <property type="entry name" value="Galactose-binding domain-like"/>
    <property type="match status" value="1"/>
</dbReference>
<dbReference type="InterPro" id="IPR006102">
    <property type="entry name" value="Ig-like_GH2"/>
</dbReference>
<dbReference type="PANTHER" id="PTHR42732">
    <property type="entry name" value="BETA-GALACTOSIDASE"/>
    <property type="match status" value="1"/>
</dbReference>
<gene>
    <name evidence="7" type="ORF">GC096_01330</name>
</gene>
<dbReference type="EMBL" id="WHNY01000004">
    <property type="protein sequence ID" value="NOU62686.1"/>
    <property type="molecule type" value="Genomic_DNA"/>
</dbReference>
<keyword evidence="8" id="KW-1185">Reference proteome</keyword>
<keyword evidence="3" id="KW-0326">Glycosidase</keyword>
<dbReference type="Pfam" id="PF00703">
    <property type="entry name" value="Glyco_hydro_2"/>
    <property type="match status" value="1"/>
</dbReference>
<comment type="caution">
    <text evidence="7">The sequence shown here is derived from an EMBL/GenBank/DDBJ whole genome shotgun (WGS) entry which is preliminary data.</text>
</comment>
<dbReference type="SUPFAM" id="SSF49303">
    <property type="entry name" value="beta-Galactosidase/glucuronidase domain"/>
    <property type="match status" value="1"/>
</dbReference>
<dbReference type="InterPro" id="IPR006101">
    <property type="entry name" value="Glyco_hydro_2"/>
</dbReference>
<evidence type="ECO:0000256" key="1">
    <source>
        <dbReference type="ARBA" id="ARBA00007401"/>
    </source>
</evidence>
<dbReference type="InterPro" id="IPR051913">
    <property type="entry name" value="GH2_Domain-Containing"/>
</dbReference>
<sequence length="761" mass="87915">MIRTIEMNDEWIFTKNNSVTYSLDDIQGGEEVTLPHCWNHMDGQEGSQYYRGQCWYQKRLILSSEDKAKQLFLEIGAAGMLGSVYINGQSVGESRCGYSMFRVHLNPYLIPGENLIAIMVDNSLHKDVFPLMADFTFYGGLYRDVKLLVMEDIHFDLQDQGRDGVYLNQKKLGSNTFELEVFGKVINESSIPVMGTLIVQVSDHENKTVLEESQELSLISETAFNLKSEIHNPTLWEGIENPYLYTVNVSINIEGKTYDLRSMKYGFRTLEVTAERGFLLNGKPIKLNGVSRHQDYAGVGNAITKAHMDEDMALIRDIGANSIRLSHYQHDDYFYNLCDQNGMLVWAEIPFISIPSTLDPENQNALDQLERLIKQAYNHCSIYCWGVQNEITIAIENEKTYESVNRLKDLAKHLDPDRLTAQANIYSVEDDSQLNTFTDLVGYNLYYGWYYGEMKNLGERLDQFHRVQPNVPVLVAEYGVDTNPRFHSYSPQVKDYTEEYQLLFHHNALQTFNDRPYVLGGYVWNMFDFGSANRIEGGDSGKNLKGLVTIDRKIKKDAYYLYKAYWSKIPFVHIAGRRFANRHRELNDIVILSNISSIKVYKDQLLLKEINSEKPVKLVQDLSLTAGENHLKVVGVDEHGTIYTDEIVLHYTMELDNSYVYIKKEEARLVVNWFEKFDLTDVKEIELKESCYSTFDTIEDLYTNEKAKEVFLKYFDHTTHNPRFELTKGVMSIEKMSKLSFFNIPKELLTVINKELNVIKK</sequence>
<dbReference type="Gene3D" id="3.20.20.80">
    <property type="entry name" value="Glycosidases"/>
    <property type="match status" value="1"/>
</dbReference>
<protein>
    <submittedName>
        <fullName evidence="7">Beta-galactosidase</fullName>
    </submittedName>
</protein>
<feature type="domain" description="Glycoside hydrolase family 2 immunoglobulin-like beta-sandwich" evidence="4">
    <location>
        <begin position="175"/>
        <end position="268"/>
    </location>
</feature>
<evidence type="ECO:0000256" key="2">
    <source>
        <dbReference type="ARBA" id="ARBA00022801"/>
    </source>
</evidence>
<dbReference type="InterPro" id="IPR008979">
    <property type="entry name" value="Galactose-bd-like_sf"/>
</dbReference>
<comment type="similarity">
    <text evidence="1">Belongs to the glycosyl hydrolase 2 family.</text>
</comment>
<dbReference type="InterPro" id="IPR006103">
    <property type="entry name" value="Glyco_hydro_2_cat"/>
</dbReference>